<proteinExistence type="predicted"/>
<comment type="caution">
    <text evidence="1">The sequence shown here is derived from an EMBL/GenBank/DDBJ whole genome shotgun (WGS) entry which is preliminary data.</text>
</comment>
<dbReference type="EMBL" id="MU069850">
    <property type="protein sequence ID" value="KAF5832776.1"/>
    <property type="molecule type" value="Genomic_DNA"/>
</dbReference>
<evidence type="ECO:0008006" key="3">
    <source>
        <dbReference type="Google" id="ProtNLM"/>
    </source>
</evidence>
<reference evidence="1" key="1">
    <citation type="submission" date="2017-08" db="EMBL/GenBank/DDBJ databases">
        <authorList>
            <person name="Polle J.E."/>
            <person name="Barry K."/>
            <person name="Cushman J."/>
            <person name="Schmutz J."/>
            <person name="Tran D."/>
            <person name="Hathwaick L.T."/>
            <person name="Yim W.C."/>
            <person name="Jenkins J."/>
            <person name="Mckie-Krisberg Z.M."/>
            <person name="Prochnik S."/>
            <person name="Lindquist E."/>
            <person name="Dockter R.B."/>
            <person name="Adam C."/>
            <person name="Molina H."/>
            <person name="Bunkerborg J."/>
            <person name="Jin E."/>
            <person name="Buchheim M."/>
            <person name="Magnuson J."/>
        </authorList>
    </citation>
    <scope>NUCLEOTIDE SEQUENCE</scope>
    <source>
        <strain evidence="1">CCAP 19/18</strain>
    </source>
</reference>
<gene>
    <name evidence="1" type="ORF">DUNSADRAFT_11234</name>
</gene>
<sequence>MPFAALWQLPAFLHSQGVQVLAAYESMDGPRKKPRIEIARSQHANAASLPGAVTVPASKVLLSLHSGILRPILAECRNQASLVVPCDDHEHVEAGRLTVEMILDLARPSHLRRHDALFPSLPPSQLIKCIHFAVYWDAQSCVEHCIECLTKMGIACLSMPDVEALLDLPGAVQVIEGQQHKLEELCTRKLMQDFGNVSQVLADDALSRRLCSLSPSALQLLCQCDLGSEEHTLQYLALWFSCARSVQDADGKRLIHFISREDASQLLTLPPERGGISLCRRWLLLNFGNVYCVIKDERFLLPFCSLPFPLVRLWASLDELQVYNENEVAVLLSFWCKESPTTHQQLAELSALLRVGRMSAPFRQLTLPKCFWFTSSILPYFNAAWDDGKTQGFRFGSSDANSVPPAWFAGPRLPAVAECDVLEYSFPKRDVVSMVESAFSGSKESISSPPLYFGGRFWEFRVKMYLPGGFLGIYFGAVRRPSPPLPVPTLAKASYSLSALKPGTGQERVAHGDGKWFKGGARGGRKYLVVDSVEHLDEVCLVDDQLTVSCKLWDIA</sequence>
<organism evidence="1 2">
    <name type="scientific">Dunaliella salina</name>
    <name type="common">Green alga</name>
    <name type="synonym">Protococcus salinus</name>
    <dbReference type="NCBI Taxonomy" id="3046"/>
    <lineage>
        <taxon>Eukaryota</taxon>
        <taxon>Viridiplantae</taxon>
        <taxon>Chlorophyta</taxon>
        <taxon>core chlorophytes</taxon>
        <taxon>Chlorophyceae</taxon>
        <taxon>CS clade</taxon>
        <taxon>Chlamydomonadales</taxon>
        <taxon>Dunaliellaceae</taxon>
        <taxon>Dunaliella</taxon>
    </lineage>
</organism>
<dbReference type="InterPro" id="IPR002083">
    <property type="entry name" value="MATH/TRAF_dom"/>
</dbReference>
<evidence type="ECO:0000313" key="1">
    <source>
        <dbReference type="EMBL" id="KAF5832776.1"/>
    </source>
</evidence>
<keyword evidence="2" id="KW-1185">Reference proteome</keyword>
<protein>
    <recommendedName>
        <fullName evidence="3">BACK domain-containing protein</fullName>
    </recommendedName>
</protein>
<accession>A0ABQ7GDU3</accession>
<dbReference type="SUPFAM" id="SSF49599">
    <property type="entry name" value="TRAF domain-like"/>
    <property type="match status" value="1"/>
</dbReference>
<dbReference type="Proteomes" id="UP000815325">
    <property type="component" value="Unassembled WGS sequence"/>
</dbReference>
<name>A0ABQ7GDU3_DUNSA</name>
<dbReference type="CDD" id="cd00121">
    <property type="entry name" value="MATH"/>
    <property type="match status" value="1"/>
</dbReference>
<evidence type="ECO:0000313" key="2">
    <source>
        <dbReference type="Proteomes" id="UP000815325"/>
    </source>
</evidence>